<evidence type="ECO:0000313" key="2">
    <source>
        <dbReference type="EMBL" id="COW50922.1"/>
    </source>
</evidence>
<organism evidence="2 3">
    <name type="scientific">Mycobacterium tuberculosis</name>
    <dbReference type="NCBI Taxonomy" id="1773"/>
    <lineage>
        <taxon>Bacteria</taxon>
        <taxon>Bacillati</taxon>
        <taxon>Actinomycetota</taxon>
        <taxon>Actinomycetes</taxon>
        <taxon>Mycobacteriales</taxon>
        <taxon>Mycobacteriaceae</taxon>
        <taxon>Mycobacterium</taxon>
        <taxon>Mycobacterium tuberculosis complex</taxon>
    </lineage>
</organism>
<name>A0A655J8B0_MYCTX</name>
<gene>
    <name evidence="2" type="ORF">ERS007720_02768</name>
</gene>
<evidence type="ECO:0000256" key="1">
    <source>
        <dbReference type="SAM" id="MobiDB-lite"/>
    </source>
</evidence>
<dbReference type="Proteomes" id="UP000044938">
    <property type="component" value="Unassembled WGS sequence"/>
</dbReference>
<evidence type="ECO:0000313" key="3">
    <source>
        <dbReference type="Proteomes" id="UP000044938"/>
    </source>
</evidence>
<proteinExistence type="predicted"/>
<reference evidence="2 3" key="1">
    <citation type="submission" date="2015-03" db="EMBL/GenBank/DDBJ databases">
        <authorList>
            <consortium name="Pathogen Informatics"/>
        </authorList>
    </citation>
    <scope>NUCLEOTIDE SEQUENCE [LARGE SCALE GENOMIC DNA]</scope>
    <source>
        <strain evidence="2 3">M09401471</strain>
    </source>
</reference>
<feature type="region of interest" description="Disordered" evidence="1">
    <location>
        <begin position="79"/>
        <end position="98"/>
    </location>
</feature>
<protein>
    <submittedName>
        <fullName evidence="2">Uncharacterized protein</fullName>
    </submittedName>
</protein>
<dbReference type="EMBL" id="CSAJ01000381">
    <property type="protein sequence ID" value="COW50922.1"/>
    <property type="molecule type" value="Genomic_DNA"/>
</dbReference>
<dbReference type="AlphaFoldDB" id="A0A655J8B0"/>
<sequence length="98" mass="10306">MALLCDLGTDLIGQFVDSRTNCSGPENSNLVGVLTKTHMSAARIGVQPAGGRARVDHGALLVSGSLMIGGRAAESIDRNAQITRTRVRQNSEQSSHTC</sequence>
<accession>A0A655J8B0</accession>